<name>A0A6I4TPM2_9SPHN</name>
<comment type="caution">
    <text evidence="4">The sequence shown here is derived from an EMBL/GenBank/DDBJ whole genome shotgun (WGS) entry which is preliminary data.</text>
</comment>
<keyword evidence="2" id="KW-0378">Hydrolase</keyword>
<gene>
    <name evidence="4" type="ORF">GRI97_03610</name>
</gene>
<keyword evidence="1" id="KW-0479">Metal-binding</keyword>
<dbReference type="GO" id="GO:0003676">
    <property type="term" value="F:nucleic acid binding"/>
    <property type="evidence" value="ECO:0007669"/>
    <property type="project" value="InterPro"/>
</dbReference>
<proteinExistence type="predicted"/>
<feature type="domain" description="HIRAN" evidence="3">
    <location>
        <begin position="90"/>
        <end position="143"/>
    </location>
</feature>
<dbReference type="Proteomes" id="UP000469430">
    <property type="component" value="Unassembled WGS sequence"/>
</dbReference>
<evidence type="ECO:0000313" key="5">
    <source>
        <dbReference type="Proteomes" id="UP000469430"/>
    </source>
</evidence>
<dbReference type="AlphaFoldDB" id="A0A6I4TPM2"/>
<dbReference type="GO" id="GO:0008270">
    <property type="term" value="F:zinc ion binding"/>
    <property type="evidence" value="ECO:0007669"/>
    <property type="project" value="InterPro"/>
</dbReference>
<keyword evidence="5" id="KW-1185">Reference proteome</keyword>
<dbReference type="Pfam" id="PF08797">
    <property type="entry name" value="HIRAN"/>
    <property type="match status" value="1"/>
</dbReference>
<sequence>MPMPARRAHCPVVRHVSRRAVLRACSSFGSSAKTGCRELVSCPGPSHPLVGFRSPGERLYKVAMPPPAITLAIVGAAYPNKDGSNRQFSIAMCSPGDPLHLVPEPDNPIDEHAIAVFSEHGEQIGYVTSERAPYLNGLMRAGHELHAVYQARTKWGAFARIGIDEMPRLVPSTTKPAVPVEDDSGFYPNFIPPDD</sequence>
<dbReference type="InterPro" id="IPR014905">
    <property type="entry name" value="HIRAN"/>
</dbReference>
<dbReference type="GO" id="GO:0016818">
    <property type="term" value="F:hydrolase activity, acting on acid anhydrides, in phosphorus-containing anhydrides"/>
    <property type="evidence" value="ECO:0007669"/>
    <property type="project" value="InterPro"/>
</dbReference>
<evidence type="ECO:0000256" key="2">
    <source>
        <dbReference type="ARBA" id="ARBA00022801"/>
    </source>
</evidence>
<dbReference type="EMBL" id="WTYJ01000001">
    <property type="protein sequence ID" value="MXO98075.1"/>
    <property type="molecule type" value="Genomic_DNA"/>
</dbReference>
<evidence type="ECO:0000313" key="4">
    <source>
        <dbReference type="EMBL" id="MXO98075.1"/>
    </source>
</evidence>
<evidence type="ECO:0000256" key="1">
    <source>
        <dbReference type="ARBA" id="ARBA00022723"/>
    </source>
</evidence>
<dbReference type="Gene3D" id="3.30.70.2330">
    <property type="match status" value="1"/>
</dbReference>
<protein>
    <recommendedName>
        <fullName evidence="3">HIRAN domain-containing protein</fullName>
    </recommendedName>
</protein>
<evidence type="ECO:0000259" key="3">
    <source>
        <dbReference type="Pfam" id="PF08797"/>
    </source>
</evidence>
<dbReference type="OrthoDB" id="7432909at2"/>
<reference evidence="4 5" key="1">
    <citation type="submission" date="2019-12" db="EMBL/GenBank/DDBJ databases">
        <title>Genomic-based taxomic classification of the family Erythrobacteraceae.</title>
        <authorList>
            <person name="Xu L."/>
        </authorList>
    </citation>
    <scope>NUCLEOTIDE SEQUENCE [LARGE SCALE GENOMIC DNA]</scope>
    <source>
        <strain evidence="4 5">S36</strain>
    </source>
</reference>
<accession>A0A6I4TPM2</accession>
<organism evidence="4 5">
    <name type="scientific">Croceibacterium xixiisoli</name>
    <dbReference type="NCBI Taxonomy" id="1476466"/>
    <lineage>
        <taxon>Bacteria</taxon>
        <taxon>Pseudomonadati</taxon>
        <taxon>Pseudomonadota</taxon>
        <taxon>Alphaproteobacteria</taxon>
        <taxon>Sphingomonadales</taxon>
        <taxon>Erythrobacteraceae</taxon>
        <taxon>Croceibacterium</taxon>
    </lineage>
</organism>